<dbReference type="Proteomes" id="UP001519332">
    <property type="component" value="Unassembled WGS sequence"/>
</dbReference>
<organism evidence="1 2">
    <name type="scientific">Kibdelosporangium banguiense</name>
    <dbReference type="NCBI Taxonomy" id="1365924"/>
    <lineage>
        <taxon>Bacteria</taxon>
        <taxon>Bacillati</taxon>
        <taxon>Actinomycetota</taxon>
        <taxon>Actinomycetes</taxon>
        <taxon>Pseudonocardiales</taxon>
        <taxon>Pseudonocardiaceae</taxon>
        <taxon>Kibdelosporangium</taxon>
    </lineage>
</organism>
<proteinExistence type="predicted"/>
<accession>A0ABS4TEI0</accession>
<reference evidence="1 2" key="1">
    <citation type="submission" date="2021-03" db="EMBL/GenBank/DDBJ databases">
        <title>Sequencing the genomes of 1000 actinobacteria strains.</title>
        <authorList>
            <person name="Klenk H.-P."/>
        </authorList>
    </citation>
    <scope>NUCLEOTIDE SEQUENCE [LARGE SCALE GENOMIC DNA]</scope>
    <source>
        <strain evidence="1 2">DSM 46670</strain>
    </source>
</reference>
<sequence length="60" mass="6689">MIIYGPHCSHHDLCSMFGCDQRGHIDFPCNQQDTCTFCGPDATCPMDWDVLAANCPECHV</sequence>
<gene>
    <name evidence="1" type="ORF">JOF56_002789</name>
</gene>
<comment type="caution">
    <text evidence="1">The sequence shown here is derived from an EMBL/GenBank/DDBJ whole genome shotgun (WGS) entry which is preliminary data.</text>
</comment>
<name>A0ABS4TEI0_9PSEU</name>
<keyword evidence="2" id="KW-1185">Reference proteome</keyword>
<dbReference type="EMBL" id="JAGINW010000001">
    <property type="protein sequence ID" value="MBP2322404.1"/>
    <property type="molecule type" value="Genomic_DNA"/>
</dbReference>
<protein>
    <submittedName>
        <fullName evidence="1">Uncharacterized protein</fullName>
    </submittedName>
</protein>
<evidence type="ECO:0000313" key="2">
    <source>
        <dbReference type="Proteomes" id="UP001519332"/>
    </source>
</evidence>
<evidence type="ECO:0000313" key="1">
    <source>
        <dbReference type="EMBL" id="MBP2322404.1"/>
    </source>
</evidence>